<dbReference type="Proteomes" id="UP000287651">
    <property type="component" value="Unassembled WGS sequence"/>
</dbReference>
<dbReference type="AlphaFoldDB" id="A0A426ZR06"/>
<dbReference type="PANTHER" id="PTHR33374">
    <property type="entry name" value="ARABINOGALACTAN PROTEIN 20"/>
    <property type="match status" value="1"/>
</dbReference>
<name>A0A426ZR06_ENSVE</name>
<evidence type="ECO:0000313" key="3">
    <source>
        <dbReference type="Proteomes" id="UP000287651"/>
    </source>
</evidence>
<accession>A0A426ZR06</accession>
<dbReference type="InterPro" id="IPR009424">
    <property type="entry name" value="AGP16/20/22/41"/>
</dbReference>
<gene>
    <name evidence="2" type="ORF">B296_00029183</name>
</gene>
<keyword evidence="1" id="KW-0472">Membrane</keyword>
<sequence length="168" mass="18271">MPRYASGTRRRWKTLQSGGRAQRFTWLGPASEKGEQNGLSSSYVFRTASTEKIQPIRSTSYLWARWDFVAFGGWSEKTEVFVLVAISTQTEHMASSRSWVNLALVVFVALSLGILLPAAQAQAPAPAPAPTSDGTSIDQGVAYTLMLVALAVTYLIHAADASSKWGLF</sequence>
<comment type="caution">
    <text evidence="2">The sequence shown here is derived from an EMBL/GenBank/DDBJ whole genome shotgun (WGS) entry which is preliminary data.</text>
</comment>
<reference evidence="2 3" key="1">
    <citation type="journal article" date="2014" name="Agronomy (Basel)">
        <title>A Draft Genome Sequence for Ensete ventricosum, the Drought-Tolerant Tree Against Hunger.</title>
        <authorList>
            <person name="Harrison J."/>
            <person name="Moore K.A."/>
            <person name="Paszkiewicz K."/>
            <person name="Jones T."/>
            <person name="Grant M."/>
            <person name="Ambacheew D."/>
            <person name="Muzemil S."/>
            <person name="Studholme D.J."/>
        </authorList>
    </citation>
    <scope>NUCLEOTIDE SEQUENCE [LARGE SCALE GENOMIC DNA]</scope>
</reference>
<keyword evidence="1" id="KW-0812">Transmembrane</keyword>
<dbReference type="Pfam" id="PF06376">
    <property type="entry name" value="AGP"/>
    <property type="match status" value="1"/>
</dbReference>
<protein>
    <recommendedName>
        <fullName evidence="4">Arabinogalactan peptide 16</fullName>
    </recommendedName>
</protein>
<dbReference type="EMBL" id="AMZH03005455">
    <property type="protein sequence ID" value="RRT66354.1"/>
    <property type="molecule type" value="Genomic_DNA"/>
</dbReference>
<evidence type="ECO:0008006" key="4">
    <source>
        <dbReference type="Google" id="ProtNLM"/>
    </source>
</evidence>
<keyword evidence="1" id="KW-1133">Transmembrane helix</keyword>
<evidence type="ECO:0000313" key="2">
    <source>
        <dbReference type="EMBL" id="RRT66354.1"/>
    </source>
</evidence>
<evidence type="ECO:0000256" key="1">
    <source>
        <dbReference type="SAM" id="Phobius"/>
    </source>
</evidence>
<feature type="transmembrane region" description="Helical" evidence="1">
    <location>
        <begin position="99"/>
        <end position="120"/>
    </location>
</feature>
<feature type="transmembrane region" description="Helical" evidence="1">
    <location>
        <begin position="140"/>
        <end position="159"/>
    </location>
</feature>
<proteinExistence type="predicted"/>
<organism evidence="2 3">
    <name type="scientific">Ensete ventricosum</name>
    <name type="common">Abyssinian banana</name>
    <name type="synonym">Musa ensete</name>
    <dbReference type="NCBI Taxonomy" id="4639"/>
    <lineage>
        <taxon>Eukaryota</taxon>
        <taxon>Viridiplantae</taxon>
        <taxon>Streptophyta</taxon>
        <taxon>Embryophyta</taxon>
        <taxon>Tracheophyta</taxon>
        <taxon>Spermatophyta</taxon>
        <taxon>Magnoliopsida</taxon>
        <taxon>Liliopsida</taxon>
        <taxon>Zingiberales</taxon>
        <taxon>Musaceae</taxon>
        <taxon>Ensete</taxon>
    </lineage>
</organism>